<gene>
    <name evidence="1" type="ORF">K457DRAFT_23772</name>
</gene>
<organism evidence="1 2">
    <name type="scientific">Linnemannia elongata AG-77</name>
    <dbReference type="NCBI Taxonomy" id="1314771"/>
    <lineage>
        <taxon>Eukaryota</taxon>
        <taxon>Fungi</taxon>
        <taxon>Fungi incertae sedis</taxon>
        <taxon>Mucoromycota</taxon>
        <taxon>Mortierellomycotina</taxon>
        <taxon>Mortierellomycetes</taxon>
        <taxon>Mortierellales</taxon>
        <taxon>Mortierellaceae</taxon>
        <taxon>Linnemannia</taxon>
    </lineage>
</organism>
<proteinExistence type="predicted"/>
<sequence length="79" mass="8468">MRMNEPTLLHTVTAAAACGIDATIITMSGGLDAIITTPTAHTTNAVHKVIELPELIEHIGLYLQPSDLFSCIQGNRLLK</sequence>
<dbReference type="EMBL" id="KV442088">
    <property type="protein sequence ID" value="OAQ24743.1"/>
    <property type="molecule type" value="Genomic_DNA"/>
</dbReference>
<accession>A0A197JID5</accession>
<protein>
    <submittedName>
        <fullName evidence="1">Uncharacterized protein</fullName>
    </submittedName>
</protein>
<dbReference type="Proteomes" id="UP000078512">
    <property type="component" value="Unassembled WGS sequence"/>
</dbReference>
<reference evidence="1 2" key="1">
    <citation type="submission" date="2016-05" db="EMBL/GenBank/DDBJ databases">
        <title>Genome sequencing reveals origins of a unique bacterial endosymbiosis in the earliest lineages of terrestrial Fungi.</title>
        <authorList>
            <consortium name="DOE Joint Genome Institute"/>
            <person name="Uehling J."/>
            <person name="Gryganskyi A."/>
            <person name="Hameed K."/>
            <person name="Tschaplinski T."/>
            <person name="Misztal P."/>
            <person name="Wu S."/>
            <person name="Desiro A."/>
            <person name="Vande Pol N."/>
            <person name="Du Z.-Y."/>
            <person name="Zienkiewicz A."/>
            <person name="Zienkiewicz K."/>
            <person name="Morin E."/>
            <person name="Tisserant E."/>
            <person name="Splivallo R."/>
            <person name="Hainaut M."/>
            <person name="Henrissat B."/>
            <person name="Ohm R."/>
            <person name="Kuo A."/>
            <person name="Yan J."/>
            <person name="Lipzen A."/>
            <person name="Nolan M."/>
            <person name="Labutti K."/>
            <person name="Barry K."/>
            <person name="Goldstein A."/>
            <person name="Labbe J."/>
            <person name="Schadt C."/>
            <person name="Tuskan G."/>
            <person name="Grigoriev I."/>
            <person name="Martin F."/>
            <person name="Vilgalys R."/>
            <person name="Bonito G."/>
        </authorList>
    </citation>
    <scope>NUCLEOTIDE SEQUENCE [LARGE SCALE GENOMIC DNA]</scope>
    <source>
        <strain evidence="1 2">AG-77</strain>
    </source>
</reference>
<dbReference type="PROSITE" id="PS51257">
    <property type="entry name" value="PROKAR_LIPOPROTEIN"/>
    <property type="match status" value="1"/>
</dbReference>
<name>A0A197JID5_9FUNG</name>
<dbReference type="AlphaFoldDB" id="A0A197JID5"/>
<keyword evidence="2" id="KW-1185">Reference proteome</keyword>
<dbReference type="OrthoDB" id="10510027at2759"/>
<evidence type="ECO:0000313" key="1">
    <source>
        <dbReference type="EMBL" id="OAQ24743.1"/>
    </source>
</evidence>
<evidence type="ECO:0000313" key="2">
    <source>
        <dbReference type="Proteomes" id="UP000078512"/>
    </source>
</evidence>